<keyword evidence="2" id="KW-0449">Lipoprotein</keyword>
<comment type="caution">
    <text evidence="2">The sequence shown here is derived from an EMBL/GenBank/DDBJ whole genome shotgun (WGS) entry which is preliminary data.</text>
</comment>
<sequence>MTWKTPTALLLSALLLTACGVNDGNDANETALRNGRATNDLQRVHYTPGDDTGDFSSSANFNYNNRINDVGLRGETQRNNLADDELETRNITNVNNRNNRMNDNRIAIADRAAEKIAAMREVDQANVFVTDHNAYVAAQLENNTNQLTADVKGRISDIVKSTDRDINQVYVSVNPDFYNRTATYVNDIRNGRPVSGFAEEFRTLIQRIFPTEQ</sequence>
<feature type="chain" id="PRO_5039541221" evidence="1">
    <location>
        <begin position="24"/>
        <end position="213"/>
    </location>
</feature>
<dbReference type="EMBL" id="JACHGK010000005">
    <property type="protein sequence ID" value="MBB6445181.1"/>
    <property type="molecule type" value="Genomic_DNA"/>
</dbReference>
<dbReference type="Pfam" id="PF09580">
    <property type="entry name" value="Spore_YhcN_YlaJ"/>
    <property type="match status" value="1"/>
</dbReference>
<dbReference type="InterPro" id="IPR019076">
    <property type="entry name" value="Spore_lipoprot_YhcN/YlaJ-like"/>
</dbReference>
<name>A0A7X0LUP6_9BACI</name>
<keyword evidence="3" id="KW-1185">Reference proteome</keyword>
<dbReference type="AlphaFoldDB" id="A0A7X0LUP6"/>
<evidence type="ECO:0000313" key="3">
    <source>
        <dbReference type="Proteomes" id="UP000531594"/>
    </source>
</evidence>
<feature type="signal peptide" evidence="1">
    <location>
        <begin position="1"/>
        <end position="23"/>
    </location>
</feature>
<dbReference type="GO" id="GO:0030435">
    <property type="term" value="P:sporulation resulting in formation of a cellular spore"/>
    <property type="evidence" value="ECO:0007669"/>
    <property type="project" value="InterPro"/>
</dbReference>
<reference evidence="2 3" key="1">
    <citation type="submission" date="2020-08" db="EMBL/GenBank/DDBJ databases">
        <title>Genomic Encyclopedia of Type Strains, Phase IV (KMG-IV): sequencing the most valuable type-strain genomes for metagenomic binning, comparative biology and taxonomic classification.</title>
        <authorList>
            <person name="Goeker M."/>
        </authorList>
    </citation>
    <scope>NUCLEOTIDE SEQUENCE [LARGE SCALE GENOMIC DNA]</scope>
    <source>
        <strain evidence="2 3">DSM 5391</strain>
    </source>
</reference>
<protein>
    <submittedName>
        <fullName evidence="2">YhcN/YlaJ family sporulation lipoprotein</fullName>
    </submittedName>
</protein>
<proteinExistence type="predicted"/>
<dbReference type="RefSeq" id="WP_184524988.1">
    <property type="nucleotide sequence ID" value="NZ_JACHGK010000005.1"/>
</dbReference>
<evidence type="ECO:0000313" key="2">
    <source>
        <dbReference type="EMBL" id="MBB6445181.1"/>
    </source>
</evidence>
<dbReference type="InterPro" id="IPR014247">
    <property type="entry name" value="Spore_lipoprot_YhcN/YlaJ"/>
</dbReference>
<dbReference type="Proteomes" id="UP000531594">
    <property type="component" value="Unassembled WGS sequence"/>
</dbReference>
<accession>A0A7X0LUP6</accession>
<organism evidence="2 3">
    <name type="scientific">Bacillus benzoevorans</name>
    <dbReference type="NCBI Taxonomy" id="1456"/>
    <lineage>
        <taxon>Bacteria</taxon>
        <taxon>Bacillati</taxon>
        <taxon>Bacillota</taxon>
        <taxon>Bacilli</taxon>
        <taxon>Bacillales</taxon>
        <taxon>Bacillaceae</taxon>
        <taxon>Bacillus</taxon>
    </lineage>
</organism>
<dbReference type="PROSITE" id="PS51257">
    <property type="entry name" value="PROKAR_LIPOPROTEIN"/>
    <property type="match status" value="1"/>
</dbReference>
<evidence type="ECO:0000256" key="1">
    <source>
        <dbReference type="SAM" id="SignalP"/>
    </source>
</evidence>
<dbReference type="NCBIfam" id="TIGR02898">
    <property type="entry name" value="spore_YhcN_YlaJ"/>
    <property type="match status" value="1"/>
</dbReference>
<keyword evidence="1" id="KW-0732">Signal</keyword>
<gene>
    <name evidence="2" type="ORF">HNR53_001799</name>
</gene>